<feature type="domain" description="BioF2-like acetyltransferase" evidence="2">
    <location>
        <begin position="193"/>
        <end position="302"/>
    </location>
</feature>
<feature type="transmembrane region" description="Helical" evidence="1">
    <location>
        <begin position="315"/>
        <end position="336"/>
    </location>
</feature>
<dbReference type="eggNOG" id="COG5653">
    <property type="taxonomic scope" value="Bacteria"/>
</dbReference>
<dbReference type="HOGENOM" id="CLU_778149_0_0_3"/>
<evidence type="ECO:0000313" key="3">
    <source>
        <dbReference type="EMBL" id="ABO18042.1"/>
    </source>
</evidence>
<dbReference type="AlphaFoldDB" id="A3PE67"/>
<keyword evidence="4" id="KW-1185">Reference proteome</keyword>
<accession>A3PE67</accession>
<proteinExistence type="predicted"/>
<dbReference type="KEGG" id="pmg:P9301_14191"/>
<dbReference type="STRING" id="167546.P9301_14191"/>
<evidence type="ECO:0000259" key="2">
    <source>
        <dbReference type="Pfam" id="PF13480"/>
    </source>
</evidence>
<dbReference type="RefSeq" id="WP_011863351.1">
    <property type="nucleotide sequence ID" value="NC_009091.1"/>
</dbReference>
<sequence>MIFTHKIFDSFNSELISCWLNLEQNSICNAFNSLFFHNSIYHINKKFKKNYWPLIICLYEKNNIAAILPLEKFNSSNTLVVHGSEFIDYDGIIFSRQINHKEFEKYILKNILSKYDIFFHSIGSNNKLINSLSNKLMYKLKWRYSIRYFIDAKKYDDFFLKKKKFIKKTTKNITKNNLSSIEIKLPNEKLSHLENHIILKSLQYNSTNNRNPFKNKRYKKLLEYLIKNYSKNIVIYILAINKSLQSILIAFKSKDKFCYYQPSYSRESTLESPGKILMYYAIKIANKNSIEFDFSTGNENYKMLYSTDNEIIHSYFLSNKLFPNFLNLIIFWILYYEKSRKILRSLFNQAKKFMNF</sequence>
<dbReference type="Pfam" id="PF13480">
    <property type="entry name" value="Acetyltransf_6"/>
    <property type="match status" value="1"/>
</dbReference>
<dbReference type="SUPFAM" id="SSF55729">
    <property type="entry name" value="Acyl-CoA N-acyltransferases (Nat)"/>
    <property type="match status" value="1"/>
</dbReference>
<dbReference type="Proteomes" id="UP000001430">
    <property type="component" value="Chromosome"/>
</dbReference>
<evidence type="ECO:0000256" key="1">
    <source>
        <dbReference type="SAM" id="Phobius"/>
    </source>
</evidence>
<evidence type="ECO:0000313" key="4">
    <source>
        <dbReference type="Proteomes" id="UP000001430"/>
    </source>
</evidence>
<organism evidence="3 4">
    <name type="scientific">Prochlorococcus marinus (strain MIT 9301)</name>
    <dbReference type="NCBI Taxonomy" id="167546"/>
    <lineage>
        <taxon>Bacteria</taxon>
        <taxon>Bacillati</taxon>
        <taxon>Cyanobacteriota</taxon>
        <taxon>Cyanophyceae</taxon>
        <taxon>Synechococcales</taxon>
        <taxon>Prochlorococcaceae</taxon>
        <taxon>Prochlorococcus</taxon>
    </lineage>
</organism>
<keyword evidence="1" id="KW-0812">Transmembrane</keyword>
<keyword evidence="1" id="KW-1133">Transmembrane helix</keyword>
<dbReference type="InterPro" id="IPR038740">
    <property type="entry name" value="BioF2-like_GNAT_dom"/>
</dbReference>
<name>A3PE67_PROM0</name>
<keyword evidence="1" id="KW-0472">Membrane</keyword>
<dbReference type="EMBL" id="CP000576">
    <property type="protein sequence ID" value="ABO18042.1"/>
    <property type="molecule type" value="Genomic_DNA"/>
</dbReference>
<dbReference type="Gene3D" id="3.40.630.30">
    <property type="match status" value="1"/>
</dbReference>
<protein>
    <recommendedName>
        <fullName evidence="2">BioF2-like acetyltransferase domain-containing protein</fullName>
    </recommendedName>
</protein>
<gene>
    <name evidence="3" type="ordered locus">P9301_14191</name>
</gene>
<dbReference type="InterPro" id="IPR016181">
    <property type="entry name" value="Acyl_CoA_acyltransferase"/>
</dbReference>
<reference evidence="3 4" key="1">
    <citation type="journal article" date="2007" name="PLoS Genet.">
        <title>Patterns and implications of gene gain and loss in the evolution of Prochlorococcus.</title>
        <authorList>
            <person name="Kettler G.C."/>
            <person name="Martiny A.C."/>
            <person name="Huang K."/>
            <person name="Zucker J."/>
            <person name="Coleman M.L."/>
            <person name="Rodrigue S."/>
            <person name="Chen F."/>
            <person name="Lapidus A."/>
            <person name="Ferriera S."/>
            <person name="Johnson J."/>
            <person name="Steglich C."/>
            <person name="Church G.M."/>
            <person name="Richardson P."/>
            <person name="Chisholm S.W."/>
        </authorList>
    </citation>
    <scope>NUCLEOTIDE SEQUENCE [LARGE SCALE GENOMIC DNA]</scope>
    <source>
        <strain evidence="3 4">MIT 9301</strain>
    </source>
</reference>